<evidence type="ECO:0000256" key="1">
    <source>
        <dbReference type="SAM" id="MobiDB-lite"/>
    </source>
</evidence>
<feature type="compositionally biased region" description="Polar residues" evidence="1">
    <location>
        <begin position="11"/>
        <end position="31"/>
    </location>
</feature>
<evidence type="ECO:0000313" key="2">
    <source>
        <dbReference type="EMBL" id="GHC88150.1"/>
    </source>
</evidence>
<organism evidence="2 3">
    <name type="scientific">Pseudorhodoferax aquiterrae</name>
    <dbReference type="NCBI Taxonomy" id="747304"/>
    <lineage>
        <taxon>Bacteria</taxon>
        <taxon>Pseudomonadati</taxon>
        <taxon>Pseudomonadota</taxon>
        <taxon>Betaproteobacteria</taxon>
        <taxon>Burkholderiales</taxon>
        <taxon>Comamonadaceae</taxon>
    </lineage>
</organism>
<sequence>MRAVKAASPDPSATTALPASTDDASAVSQPEESAGGKGAGRSLILRDAATSVVTIVPPRWHSWPFEPRTRKPGSGSLTRPFLPQHIVVDRHEVVDPTAIRAARSVDRLPNGSEFRKTANRLRCESAMDLVLLQSYVSRTPVVDLSALGTKKRSSVRDATRRQLLGRDLTMRDLHDRLDGSPERIKHCLRKVVRYLLDLNAAAIAAKESSANSTCAGCKGHCKRKSGSR</sequence>
<accession>A0ABQ3G4W7</accession>
<name>A0ABQ3G4W7_9BURK</name>
<protein>
    <recommendedName>
        <fullName evidence="4">DnaA-like protein</fullName>
    </recommendedName>
</protein>
<dbReference type="EMBL" id="BMYK01000010">
    <property type="protein sequence ID" value="GHC88150.1"/>
    <property type="molecule type" value="Genomic_DNA"/>
</dbReference>
<gene>
    <name evidence="2" type="ORF">GCM10007320_35040</name>
</gene>
<comment type="caution">
    <text evidence="2">The sequence shown here is derived from an EMBL/GenBank/DDBJ whole genome shotgun (WGS) entry which is preliminary data.</text>
</comment>
<keyword evidence="3" id="KW-1185">Reference proteome</keyword>
<feature type="region of interest" description="Disordered" evidence="1">
    <location>
        <begin position="1"/>
        <end position="41"/>
    </location>
</feature>
<evidence type="ECO:0008006" key="4">
    <source>
        <dbReference type="Google" id="ProtNLM"/>
    </source>
</evidence>
<dbReference type="Proteomes" id="UP000626210">
    <property type="component" value="Unassembled WGS sequence"/>
</dbReference>
<reference evidence="3" key="1">
    <citation type="journal article" date="2019" name="Int. J. Syst. Evol. Microbiol.">
        <title>The Global Catalogue of Microorganisms (GCM) 10K type strain sequencing project: providing services to taxonomists for standard genome sequencing and annotation.</title>
        <authorList>
            <consortium name="The Broad Institute Genomics Platform"/>
            <consortium name="The Broad Institute Genome Sequencing Center for Infectious Disease"/>
            <person name="Wu L."/>
            <person name="Ma J."/>
        </authorList>
    </citation>
    <scope>NUCLEOTIDE SEQUENCE [LARGE SCALE GENOMIC DNA]</scope>
    <source>
        <strain evidence="3">KCTC 23314</strain>
    </source>
</reference>
<proteinExistence type="predicted"/>
<evidence type="ECO:0000313" key="3">
    <source>
        <dbReference type="Proteomes" id="UP000626210"/>
    </source>
</evidence>